<dbReference type="Pfam" id="PF01270">
    <property type="entry name" value="Glyco_hydro_8"/>
    <property type="match status" value="1"/>
</dbReference>
<comment type="caution">
    <text evidence="4">The sequence shown here is derived from an EMBL/GenBank/DDBJ whole genome shotgun (WGS) entry which is preliminary data.</text>
</comment>
<dbReference type="Gene3D" id="1.50.10.10">
    <property type="match status" value="1"/>
</dbReference>
<keyword evidence="2 4" id="KW-0378">Hydrolase</keyword>
<dbReference type="GO" id="GO:0004553">
    <property type="term" value="F:hydrolase activity, hydrolyzing O-glycosyl compounds"/>
    <property type="evidence" value="ECO:0007669"/>
    <property type="project" value="InterPro"/>
</dbReference>
<feature type="non-terminal residue" evidence="4">
    <location>
        <position position="259"/>
    </location>
</feature>
<protein>
    <submittedName>
        <fullName evidence="4">Glycoside hydrolase family 8</fullName>
    </submittedName>
</protein>
<gene>
    <name evidence="4" type="ORF">LEA_01039</name>
</gene>
<evidence type="ECO:0000256" key="3">
    <source>
        <dbReference type="ARBA" id="ARBA00023295"/>
    </source>
</evidence>
<accession>K1UF83</accession>
<name>K1UF83_9ZZZZ</name>
<sequence length="259" mass="29673">FVTSLIFASNRWGNDTGINYLKEAQHILDCSMQKAGMDRTAPLINLEHQLITFTPDHWGGKFTDPSYHLPAFYEVWAKWANDGRSQFWMECAEKSREFLHKCINEKTGLNPDYCNYDGSLMKTGQLLGDAFRYDSWRVPMNIALDYSWACKDKEWQQKYANTLQNFLYSKGIDSFLDQYNVDGTMVEDILPAGTAPKALRHSIGFVATSAAASLVSNHVKGREFVSHFWNAKHEPDKEGFFDGYYDGLLRLFAFMHLSG</sequence>
<dbReference type="EMBL" id="AJWY01000736">
    <property type="protein sequence ID" value="EKC80768.1"/>
    <property type="molecule type" value="Genomic_DNA"/>
</dbReference>
<dbReference type="InterPro" id="IPR008928">
    <property type="entry name" value="6-hairpin_glycosidase_sf"/>
</dbReference>
<organism evidence="4">
    <name type="scientific">human gut metagenome</name>
    <dbReference type="NCBI Taxonomy" id="408170"/>
    <lineage>
        <taxon>unclassified sequences</taxon>
        <taxon>metagenomes</taxon>
        <taxon>organismal metagenomes</taxon>
    </lineage>
</organism>
<evidence type="ECO:0000256" key="1">
    <source>
        <dbReference type="ARBA" id="ARBA00009209"/>
    </source>
</evidence>
<proteinExistence type="inferred from homology"/>
<dbReference type="InterPro" id="IPR012341">
    <property type="entry name" value="6hp_glycosidase-like_sf"/>
</dbReference>
<dbReference type="GO" id="GO:0005975">
    <property type="term" value="P:carbohydrate metabolic process"/>
    <property type="evidence" value="ECO:0007669"/>
    <property type="project" value="InterPro"/>
</dbReference>
<keyword evidence="3" id="KW-0326">Glycosidase</keyword>
<dbReference type="AlphaFoldDB" id="K1UF83"/>
<comment type="similarity">
    <text evidence="1">Belongs to the glycosyl hydrolase 8 (cellulase D) family.</text>
</comment>
<dbReference type="SUPFAM" id="SSF48208">
    <property type="entry name" value="Six-hairpin glycosidases"/>
    <property type="match status" value="1"/>
</dbReference>
<reference evidence="4" key="1">
    <citation type="journal article" date="2013" name="Environ. Microbiol.">
        <title>Microbiota from the distal guts of lean and obese adolescents exhibit partial functional redundancy besides clear differences in community structure.</title>
        <authorList>
            <person name="Ferrer M."/>
            <person name="Ruiz A."/>
            <person name="Lanza F."/>
            <person name="Haange S.B."/>
            <person name="Oberbach A."/>
            <person name="Till H."/>
            <person name="Bargiela R."/>
            <person name="Campoy C."/>
            <person name="Segura M.T."/>
            <person name="Richter M."/>
            <person name="von Bergen M."/>
            <person name="Seifert J."/>
            <person name="Suarez A."/>
        </authorList>
    </citation>
    <scope>NUCLEOTIDE SEQUENCE</scope>
</reference>
<evidence type="ECO:0000313" key="4">
    <source>
        <dbReference type="EMBL" id="EKC80768.1"/>
    </source>
</evidence>
<dbReference type="InterPro" id="IPR002037">
    <property type="entry name" value="Glyco_hydro_8"/>
</dbReference>
<feature type="non-terminal residue" evidence="4">
    <location>
        <position position="1"/>
    </location>
</feature>
<evidence type="ECO:0000256" key="2">
    <source>
        <dbReference type="ARBA" id="ARBA00022801"/>
    </source>
</evidence>